<dbReference type="EMBL" id="BMMV01000031">
    <property type="protein sequence ID" value="GGK25008.1"/>
    <property type="molecule type" value="Genomic_DNA"/>
</dbReference>
<gene>
    <name evidence="1" type="ORF">GCM10011583_66310</name>
</gene>
<accession>A0ABQ2ET31</accession>
<dbReference type="Proteomes" id="UP000660265">
    <property type="component" value="Unassembled WGS sequence"/>
</dbReference>
<name>A0ABQ2ET31_9ACTN</name>
<evidence type="ECO:0008006" key="3">
    <source>
        <dbReference type="Google" id="ProtNLM"/>
    </source>
</evidence>
<sequence length="75" mass="8459">MTDSLDGQTPPVLGADGLAVVADKRRLRVLNKITAFTIRYNTRATRFARKYDARAEHARYVAPHQHEQTHTNAPT</sequence>
<organism evidence="1 2">
    <name type="scientific">Streptomyces camponoticapitis</name>
    <dbReference type="NCBI Taxonomy" id="1616125"/>
    <lineage>
        <taxon>Bacteria</taxon>
        <taxon>Bacillati</taxon>
        <taxon>Actinomycetota</taxon>
        <taxon>Actinomycetes</taxon>
        <taxon>Kitasatosporales</taxon>
        <taxon>Streptomycetaceae</taxon>
        <taxon>Streptomyces</taxon>
    </lineage>
</organism>
<evidence type="ECO:0000313" key="2">
    <source>
        <dbReference type="Proteomes" id="UP000660265"/>
    </source>
</evidence>
<reference evidence="2" key="1">
    <citation type="journal article" date="2019" name="Int. J. Syst. Evol. Microbiol.">
        <title>The Global Catalogue of Microorganisms (GCM) 10K type strain sequencing project: providing services to taxonomists for standard genome sequencing and annotation.</title>
        <authorList>
            <consortium name="The Broad Institute Genomics Platform"/>
            <consortium name="The Broad Institute Genome Sequencing Center for Infectious Disease"/>
            <person name="Wu L."/>
            <person name="Ma J."/>
        </authorList>
    </citation>
    <scope>NUCLEOTIDE SEQUENCE [LARGE SCALE GENOMIC DNA]</scope>
    <source>
        <strain evidence="2">CGMCC 4.7275</strain>
    </source>
</reference>
<comment type="caution">
    <text evidence="1">The sequence shown here is derived from an EMBL/GenBank/DDBJ whole genome shotgun (WGS) entry which is preliminary data.</text>
</comment>
<dbReference type="RefSeq" id="WP_189111287.1">
    <property type="nucleotide sequence ID" value="NZ_BMMV01000031.1"/>
</dbReference>
<protein>
    <recommendedName>
        <fullName evidence="3">Transposase</fullName>
    </recommendedName>
</protein>
<evidence type="ECO:0000313" key="1">
    <source>
        <dbReference type="EMBL" id="GGK25008.1"/>
    </source>
</evidence>
<keyword evidence="2" id="KW-1185">Reference proteome</keyword>
<proteinExistence type="predicted"/>